<name>A0A543FZH1_9PSEU</name>
<dbReference type="OrthoDB" id="3215846at2"/>
<dbReference type="Pfam" id="PF11209">
    <property type="entry name" value="LmeA"/>
    <property type="match status" value="1"/>
</dbReference>
<dbReference type="EMBL" id="VFPH01000002">
    <property type="protein sequence ID" value="TQM39195.1"/>
    <property type="molecule type" value="Genomic_DNA"/>
</dbReference>
<dbReference type="RefSeq" id="WP_142106074.1">
    <property type="nucleotide sequence ID" value="NZ_VFPH01000002.1"/>
</dbReference>
<evidence type="ECO:0000313" key="2">
    <source>
        <dbReference type="Proteomes" id="UP000319818"/>
    </source>
</evidence>
<gene>
    <name evidence="1" type="ORF">FB388_6453</name>
</gene>
<proteinExistence type="predicted"/>
<evidence type="ECO:0000313" key="1">
    <source>
        <dbReference type="EMBL" id="TQM39195.1"/>
    </source>
</evidence>
<protein>
    <submittedName>
        <fullName evidence="1">DUF2993 family protein</fullName>
    </submittedName>
</protein>
<dbReference type="AlphaFoldDB" id="A0A543FZH1"/>
<accession>A0A543FZH1</accession>
<dbReference type="InterPro" id="IPR021373">
    <property type="entry name" value="DUF2993"/>
</dbReference>
<reference evidence="1 2" key="1">
    <citation type="submission" date="2019-06" db="EMBL/GenBank/DDBJ databases">
        <title>Sequencing the genomes of 1000 actinobacteria strains.</title>
        <authorList>
            <person name="Klenk H.-P."/>
        </authorList>
    </citation>
    <scope>NUCLEOTIDE SEQUENCE [LARGE SCALE GENOMIC DNA]</scope>
    <source>
        <strain evidence="1 2">DSM 45511</strain>
    </source>
</reference>
<dbReference type="Proteomes" id="UP000319818">
    <property type="component" value="Unassembled WGS sequence"/>
</dbReference>
<comment type="caution">
    <text evidence="1">The sequence shown here is derived from an EMBL/GenBank/DDBJ whole genome shotgun (WGS) entry which is preliminary data.</text>
</comment>
<organism evidence="1 2">
    <name type="scientific">Pseudonocardia cypriaca</name>
    <dbReference type="NCBI Taxonomy" id="882449"/>
    <lineage>
        <taxon>Bacteria</taxon>
        <taxon>Bacillati</taxon>
        <taxon>Actinomycetota</taxon>
        <taxon>Actinomycetes</taxon>
        <taxon>Pseudonocardiales</taxon>
        <taxon>Pseudonocardiaceae</taxon>
        <taxon>Pseudonocardia</taxon>
    </lineage>
</organism>
<sequence>MRRLVIALLVLVGLFVAVDYGAAALAESAVSRQMREQIGLVDDPSVRINGFPFLTQAISGQYSSVDVEATRIQVGELQDVGVHAQLREVGAPLSMLLGSGPKSLTVKEVAGTVQIPASDLERLVPGIEKLRIENIDDYALQQAVDEGGDKSLRTIDPENAVRLAGTATLLGQQAEVSVIAVLQLVDGQAEIIPRDIRLGGSDAAPLPAAIQRTLEQRFSLRIDPGSLPLAATPTKLRAVGGVLEISGYADDLTLGNGTVAATGK</sequence>
<keyword evidence="2" id="KW-1185">Reference proteome</keyword>